<dbReference type="Proteomes" id="UP001154282">
    <property type="component" value="Unassembled WGS sequence"/>
</dbReference>
<sequence>MVTYCLLLFCRELDVLSRQHVQSLPRMIIKDEIGKQVKFSLEAAQLAQTNASVGLYEASAGSILEASQVIGRRCLLPPLYYVSQLLLLRALFCCLLAILPASVIACAPCGT</sequence>
<comment type="caution">
    <text evidence="2">The sequence shown here is derived from an EMBL/GenBank/DDBJ whole genome shotgun (WGS) entry which is preliminary data.</text>
</comment>
<name>A0AAV0RXQ5_9ROSI</name>
<protein>
    <submittedName>
        <fullName evidence="2">Uncharacterized protein</fullName>
    </submittedName>
</protein>
<keyword evidence="3" id="KW-1185">Reference proteome</keyword>
<evidence type="ECO:0000313" key="2">
    <source>
        <dbReference type="EMBL" id="CAI0561102.1"/>
    </source>
</evidence>
<reference evidence="2" key="1">
    <citation type="submission" date="2022-08" db="EMBL/GenBank/DDBJ databases">
        <authorList>
            <person name="Gutierrez-Valencia J."/>
        </authorList>
    </citation>
    <scope>NUCLEOTIDE SEQUENCE</scope>
</reference>
<keyword evidence="1" id="KW-1133">Transmembrane helix</keyword>
<evidence type="ECO:0000313" key="3">
    <source>
        <dbReference type="Proteomes" id="UP001154282"/>
    </source>
</evidence>
<keyword evidence="1" id="KW-0472">Membrane</keyword>
<accession>A0AAV0RXQ5</accession>
<gene>
    <name evidence="2" type="ORF">LITE_LOCUS49937</name>
</gene>
<keyword evidence="1" id="KW-0812">Transmembrane</keyword>
<feature type="transmembrane region" description="Helical" evidence="1">
    <location>
        <begin position="86"/>
        <end position="107"/>
    </location>
</feature>
<evidence type="ECO:0000256" key="1">
    <source>
        <dbReference type="SAM" id="Phobius"/>
    </source>
</evidence>
<dbReference type="AlphaFoldDB" id="A0AAV0RXQ5"/>
<dbReference type="EMBL" id="CAMGYJ010000011">
    <property type="protein sequence ID" value="CAI0561102.1"/>
    <property type="molecule type" value="Genomic_DNA"/>
</dbReference>
<organism evidence="2 3">
    <name type="scientific">Linum tenue</name>
    <dbReference type="NCBI Taxonomy" id="586396"/>
    <lineage>
        <taxon>Eukaryota</taxon>
        <taxon>Viridiplantae</taxon>
        <taxon>Streptophyta</taxon>
        <taxon>Embryophyta</taxon>
        <taxon>Tracheophyta</taxon>
        <taxon>Spermatophyta</taxon>
        <taxon>Magnoliopsida</taxon>
        <taxon>eudicotyledons</taxon>
        <taxon>Gunneridae</taxon>
        <taxon>Pentapetalae</taxon>
        <taxon>rosids</taxon>
        <taxon>fabids</taxon>
        <taxon>Malpighiales</taxon>
        <taxon>Linaceae</taxon>
        <taxon>Linum</taxon>
    </lineage>
</organism>
<proteinExistence type="predicted"/>